<accession>A0A7N9CLK2</accession>
<name>A0A7N9CLK2_MACFA</name>
<evidence type="ECO:0000256" key="2">
    <source>
        <dbReference type="SAM" id="SignalP"/>
    </source>
</evidence>
<organism evidence="3 4">
    <name type="scientific">Macaca fascicularis</name>
    <name type="common">Crab-eating macaque</name>
    <name type="synonym">Cynomolgus monkey</name>
    <dbReference type="NCBI Taxonomy" id="9541"/>
    <lineage>
        <taxon>Eukaryota</taxon>
        <taxon>Metazoa</taxon>
        <taxon>Chordata</taxon>
        <taxon>Craniata</taxon>
        <taxon>Vertebrata</taxon>
        <taxon>Euteleostomi</taxon>
        <taxon>Mammalia</taxon>
        <taxon>Eutheria</taxon>
        <taxon>Euarchontoglires</taxon>
        <taxon>Primates</taxon>
        <taxon>Haplorrhini</taxon>
        <taxon>Catarrhini</taxon>
        <taxon>Cercopithecidae</taxon>
        <taxon>Cercopithecinae</taxon>
        <taxon>Macaca</taxon>
    </lineage>
</organism>
<reference evidence="3 4" key="1">
    <citation type="submission" date="2013-03" db="EMBL/GenBank/DDBJ databases">
        <authorList>
            <person name="Warren W."/>
            <person name="Wilson R.K."/>
        </authorList>
    </citation>
    <scope>NUCLEOTIDE SEQUENCE</scope>
</reference>
<keyword evidence="2" id="KW-0732">Signal</keyword>
<dbReference type="AlphaFoldDB" id="A0A7N9CLK2"/>
<feature type="signal peptide" evidence="2">
    <location>
        <begin position="1"/>
        <end position="18"/>
    </location>
</feature>
<dbReference type="GeneTree" id="ENSGT00940000161627"/>
<sequence length="187" mass="20650">FFLFFILFLRWSFTLVSQAGVQWRDLGSLQPPPPRFKQFSWLSLPSSWNYRPPPLANFCIFSRDGVSLCWPDWSRTPDLVIRLPQPPSVEIAGVSHRAWPQLASSNPKSGAGGGPRSGRDRACGTGKVGEGHHLAVKGRLTVKTAGWGTYGRAHQTISVRDRDSIMYSLAEAMLVGQEVGLTPPLYG</sequence>
<feature type="region of interest" description="Disordered" evidence="1">
    <location>
        <begin position="101"/>
        <end position="129"/>
    </location>
</feature>
<dbReference type="Ensembl" id="ENSMFAT00000081682.1">
    <property type="protein sequence ID" value="ENSMFAP00000051655.1"/>
    <property type="gene ID" value="ENSMFAG00000058067.1"/>
</dbReference>
<dbReference type="PANTHER" id="PTHR46254">
    <property type="entry name" value="PROTEIN GVQW1-RELATED"/>
    <property type="match status" value="1"/>
</dbReference>
<protein>
    <submittedName>
        <fullName evidence="3">Uncharacterized protein</fullName>
    </submittedName>
</protein>
<proteinExistence type="predicted"/>
<dbReference type="Proteomes" id="UP000233100">
    <property type="component" value="Chromosome 15"/>
</dbReference>
<dbReference type="PANTHER" id="PTHR46254:SF6">
    <property type="entry name" value="HIGH MOBILITY GROUP AT-HOOK 2"/>
    <property type="match status" value="1"/>
</dbReference>
<evidence type="ECO:0000313" key="3">
    <source>
        <dbReference type="Ensembl" id="ENSMFAP00000051655.1"/>
    </source>
</evidence>
<reference evidence="3" key="3">
    <citation type="submission" date="2025-09" db="UniProtKB">
        <authorList>
            <consortium name="Ensembl"/>
        </authorList>
    </citation>
    <scope>IDENTIFICATION</scope>
</reference>
<evidence type="ECO:0000256" key="1">
    <source>
        <dbReference type="SAM" id="MobiDB-lite"/>
    </source>
</evidence>
<evidence type="ECO:0000313" key="4">
    <source>
        <dbReference type="Proteomes" id="UP000233100"/>
    </source>
</evidence>
<feature type="chain" id="PRO_5031192195" evidence="2">
    <location>
        <begin position="19"/>
        <end position="187"/>
    </location>
</feature>
<keyword evidence="4" id="KW-1185">Reference proteome</keyword>
<reference evidence="3" key="2">
    <citation type="submission" date="2025-08" db="UniProtKB">
        <authorList>
            <consortium name="Ensembl"/>
        </authorList>
    </citation>
    <scope>IDENTIFICATION</scope>
</reference>